<protein>
    <submittedName>
        <fullName evidence="2">Uncharacterized protein</fullName>
    </submittedName>
</protein>
<gene>
    <name evidence="2" type="ORF">LCGC14_3098200</name>
</gene>
<accession>A0A0F8W8F2</accession>
<feature type="compositionally biased region" description="Basic and acidic residues" evidence="1">
    <location>
        <begin position="1"/>
        <end position="10"/>
    </location>
</feature>
<evidence type="ECO:0000313" key="2">
    <source>
        <dbReference type="EMBL" id="KKK53097.1"/>
    </source>
</evidence>
<sequence length="51" mass="5379">MTDIPLDQHGEPAWPEPQRVGEPDPTTGADDRNLSPGSPATPEEELAEAVG</sequence>
<feature type="region of interest" description="Disordered" evidence="1">
    <location>
        <begin position="1"/>
        <end position="51"/>
    </location>
</feature>
<dbReference type="EMBL" id="LAZR01066678">
    <property type="protein sequence ID" value="KKK53097.1"/>
    <property type="molecule type" value="Genomic_DNA"/>
</dbReference>
<reference evidence="2" key="1">
    <citation type="journal article" date="2015" name="Nature">
        <title>Complex archaea that bridge the gap between prokaryotes and eukaryotes.</title>
        <authorList>
            <person name="Spang A."/>
            <person name="Saw J.H."/>
            <person name="Jorgensen S.L."/>
            <person name="Zaremba-Niedzwiedzka K."/>
            <person name="Martijn J."/>
            <person name="Lind A.E."/>
            <person name="van Eijk R."/>
            <person name="Schleper C."/>
            <person name="Guy L."/>
            <person name="Ettema T.J."/>
        </authorList>
    </citation>
    <scope>NUCLEOTIDE SEQUENCE</scope>
</reference>
<feature type="compositionally biased region" description="Acidic residues" evidence="1">
    <location>
        <begin position="42"/>
        <end position="51"/>
    </location>
</feature>
<organism evidence="2">
    <name type="scientific">marine sediment metagenome</name>
    <dbReference type="NCBI Taxonomy" id="412755"/>
    <lineage>
        <taxon>unclassified sequences</taxon>
        <taxon>metagenomes</taxon>
        <taxon>ecological metagenomes</taxon>
    </lineage>
</organism>
<name>A0A0F8W8F2_9ZZZZ</name>
<dbReference type="AlphaFoldDB" id="A0A0F8W8F2"/>
<evidence type="ECO:0000256" key="1">
    <source>
        <dbReference type="SAM" id="MobiDB-lite"/>
    </source>
</evidence>
<comment type="caution">
    <text evidence="2">The sequence shown here is derived from an EMBL/GenBank/DDBJ whole genome shotgun (WGS) entry which is preliminary data.</text>
</comment>
<proteinExistence type="predicted"/>